<proteinExistence type="predicted"/>
<comment type="caution">
    <text evidence="1">The sequence shown here is derived from an EMBL/GenBank/DDBJ whole genome shotgun (WGS) entry which is preliminary data.</text>
</comment>
<evidence type="ECO:0000313" key="1">
    <source>
        <dbReference type="EMBL" id="MBB4845137.1"/>
    </source>
</evidence>
<name>A0A840LIN7_9BURK</name>
<dbReference type="EMBL" id="JACHLP010000007">
    <property type="protein sequence ID" value="MBB4845137.1"/>
    <property type="molecule type" value="Genomic_DNA"/>
</dbReference>
<keyword evidence="2" id="KW-1185">Reference proteome</keyword>
<sequence length="40" mass="4879">MLGTFRNQDEHVQIRDLDLRKLEFAHCFLRADFDETRGRK</sequence>
<dbReference type="Proteomes" id="UP000562027">
    <property type="component" value="Unassembled WGS sequence"/>
</dbReference>
<dbReference type="AlphaFoldDB" id="A0A840LIN7"/>
<accession>A0A840LIN7</accession>
<evidence type="ECO:0000313" key="2">
    <source>
        <dbReference type="Proteomes" id="UP000562027"/>
    </source>
</evidence>
<reference evidence="1 2" key="1">
    <citation type="submission" date="2020-08" db="EMBL/GenBank/DDBJ databases">
        <title>Functional genomics of gut bacteria from endangered species of beetles.</title>
        <authorList>
            <person name="Carlos-Shanley C."/>
        </authorList>
    </citation>
    <scope>NUCLEOTIDE SEQUENCE [LARGE SCALE GENOMIC DNA]</scope>
    <source>
        <strain evidence="1 2">S00239</strain>
    </source>
</reference>
<gene>
    <name evidence="1" type="ORF">HNP55_003683</name>
</gene>
<organism evidence="1 2">
    <name type="scientific">Roseateles oligotrophus</name>
    <dbReference type="NCBI Taxonomy" id="1769250"/>
    <lineage>
        <taxon>Bacteria</taxon>
        <taxon>Pseudomonadati</taxon>
        <taxon>Pseudomonadota</taxon>
        <taxon>Betaproteobacteria</taxon>
        <taxon>Burkholderiales</taxon>
        <taxon>Sphaerotilaceae</taxon>
        <taxon>Roseateles</taxon>
    </lineage>
</organism>
<protein>
    <submittedName>
        <fullName evidence="1">Uncharacterized protein</fullName>
    </submittedName>
</protein>